<dbReference type="Pfam" id="PF03466">
    <property type="entry name" value="LysR_substrate"/>
    <property type="match status" value="1"/>
</dbReference>
<comment type="caution">
    <text evidence="8">The sequence shown here is derived from an EMBL/GenBank/DDBJ whole genome shotgun (WGS) entry which is preliminary data.</text>
</comment>
<evidence type="ECO:0000256" key="4">
    <source>
        <dbReference type="ARBA" id="ARBA00023125"/>
    </source>
</evidence>
<keyword evidence="4" id="KW-0238">DNA-binding</keyword>
<dbReference type="Gene3D" id="3.40.190.10">
    <property type="entry name" value="Periplasmic binding protein-like II"/>
    <property type="match status" value="2"/>
</dbReference>
<name>A0A937CMB3_9HYPH</name>
<dbReference type="GO" id="GO:0003700">
    <property type="term" value="F:DNA-binding transcription factor activity"/>
    <property type="evidence" value="ECO:0007669"/>
    <property type="project" value="InterPro"/>
</dbReference>
<evidence type="ECO:0000256" key="5">
    <source>
        <dbReference type="ARBA" id="ARBA00023159"/>
    </source>
</evidence>
<dbReference type="Gene3D" id="1.10.10.10">
    <property type="entry name" value="Winged helix-like DNA-binding domain superfamily/Winged helix DNA-binding domain"/>
    <property type="match status" value="1"/>
</dbReference>
<evidence type="ECO:0000256" key="3">
    <source>
        <dbReference type="ARBA" id="ARBA00023015"/>
    </source>
</evidence>
<reference evidence="8" key="1">
    <citation type="submission" date="2021-01" db="EMBL/GenBank/DDBJ databases">
        <title>Rhizobium sp. strain KVB221 16S ribosomal RNA gene Genome sequencing and assembly.</title>
        <authorList>
            <person name="Kang M."/>
        </authorList>
    </citation>
    <scope>NUCLEOTIDE SEQUENCE</scope>
    <source>
        <strain evidence="8">KVB221</strain>
    </source>
</reference>
<comment type="similarity">
    <text evidence="1">Belongs to the LysR transcriptional regulatory family.</text>
</comment>
<gene>
    <name evidence="8" type="ORF">JJB09_01710</name>
</gene>
<keyword evidence="2" id="KW-0536">Nodulation</keyword>
<evidence type="ECO:0000313" key="8">
    <source>
        <dbReference type="EMBL" id="MBL0370734.1"/>
    </source>
</evidence>
<proteinExistence type="inferred from homology"/>
<organism evidence="8 9">
    <name type="scientific">Rhizobium setariae</name>
    <dbReference type="NCBI Taxonomy" id="2801340"/>
    <lineage>
        <taxon>Bacteria</taxon>
        <taxon>Pseudomonadati</taxon>
        <taxon>Pseudomonadota</taxon>
        <taxon>Alphaproteobacteria</taxon>
        <taxon>Hyphomicrobiales</taxon>
        <taxon>Rhizobiaceae</taxon>
        <taxon>Rhizobium/Agrobacterium group</taxon>
        <taxon>Rhizobium</taxon>
    </lineage>
</organism>
<dbReference type="InterPro" id="IPR005119">
    <property type="entry name" value="LysR_subst-bd"/>
</dbReference>
<dbReference type="GO" id="GO:0003677">
    <property type="term" value="F:DNA binding"/>
    <property type="evidence" value="ECO:0007669"/>
    <property type="project" value="UniProtKB-KW"/>
</dbReference>
<dbReference type="Proteomes" id="UP000633219">
    <property type="component" value="Unassembled WGS sequence"/>
</dbReference>
<dbReference type="EMBL" id="JAEQNC010000001">
    <property type="protein sequence ID" value="MBL0370734.1"/>
    <property type="molecule type" value="Genomic_DNA"/>
</dbReference>
<dbReference type="SUPFAM" id="SSF53850">
    <property type="entry name" value="Periplasmic binding protein-like II"/>
    <property type="match status" value="1"/>
</dbReference>
<evidence type="ECO:0000313" key="9">
    <source>
        <dbReference type="Proteomes" id="UP000633219"/>
    </source>
</evidence>
<dbReference type="SUPFAM" id="SSF46785">
    <property type="entry name" value="Winged helix' DNA-binding domain"/>
    <property type="match status" value="1"/>
</dbReference>
<evidence type="ECO:0000256" key="1">
    <source>
        <dbReference type="ARBA" id="ARBA00009437"/>
    </source>
</evidence>
<evidence type="ECO:0000256" key="2">
    <source>
        <dbReference type="ARBA" id="ARBA00022458"/>
    </source>
</evidence>
<dbReference type="InterPro" id="IPR036390">
    <property type="entry name" value="WH_DNA-bd_sf"/>
</dbReference>
<dbReference type="PANTHER" id="PTHR30118">
    <property type="entry name" value="HTH-TYPE TRANSCRIPTIONAL REGULATOR LEUO-RELATED"/>
    <property type="match status" value="1"/>
</dbReference>
<dbReference type="RefSeq" id="WP_201652145.1">
    <property type="nucleotide sequence ID" value="NZ_JAEQNC010000001.1"/>
</dbReference>
<keyword evidence="6" id="KW-0804">Transcription</keyword>
<dbReference type="InterPro" id="IPR036388">
    <property type="entry name" value="WH-like_DNA-bd_sf"/>
</dbReference>
<dbReference type="PROSITE" id="PS50931">
    <property type="entry name" value="HTH_LYSR"/>
    <property type="match status" value="1"/>
</dbReference>
<dbReference type="PANTHER" id="PTHR30118:SF15">
    <property type="entry name" value="TRANSCRIPTIONAL REGULATORY PROTEIN"/>
    <property type="match status" value="1"/>
</dbReference>
<sequence length="312" mass="33802">MSNIKIAEIGRLDFNLAITFLAIWQERSVSRAALRLSLSQSAVSAALARLRVATNDPLFIRTRGGMEPTARAISMAGQIQHGVELLRQALVVEDRFDPATSTRHFSLGMSDDFEVALGPAIAARLLALAPNVSVVFRQANRHIVEQMLEAREIDLAIASGVPARSWLVTEDLGHSGYASLLNNKLCGLPLPLSLEDFLGLPHILISFLGREGIVDSGLKAIGRSRTIHTALTHFSSLPSYLMEMRVIASVPSHAARALAANTALDISPVPLALGTYMVSMLHRRDVAEDAAIHWIKGIIRQAFAVSVPQPET</sequence>
<protein>
    <submittedName>
        <fullName evidence="8">LysR family transcriptional regulator</fullName>
    </submittedName>
</protein>
<dbReference type="AlphaFoldDB" id="A0A937CMB3"/>
<keyword evidence="9" id="KW-1185">Reference proteome</keyword>
<keyword evidence="3" id="KW-0805">Transcription regulation</keyword>
<dbReference type="PRINTS" id="PR00039">
    <property type="entry name" value="HTHLYSR"/>
</dbReference>
<dbReference type="Pfam" id="PF00126">
    <property type="entry name" value="HTH_1"/>
    <property type="match status" value="1"/>
</dbReference>
<dbReference type="InterPro" id="IPR050389">
    <property type="entry name" value="LysR-type_TF"/>
</dbReference>
<evidence type="ECO:0000259" key="7">
    <source>
        <dbReference type="PROSITE" id="PS50931"/>
    </source>
</evidence>
<feature type="domain" description="HTH lysR-type" evidence="7">
    <location>
        <begin position="12"/>
        <end position="69"/>
    </location>
</feature>
<accession>A0A937CMB3</accession>
<evidence type="ECO:0000256" key="6">
    <source>
        <dbReference type="ARBA" id="ARBA00023163"/>
    </source>
</evidence>
<dbReference type="InterPro" id="IPR000847">
    <property type="entry name" value="LysR_HTH_N"/>
</dbReference>
<keyword evidence="5" id="KW-0010">Activator</keyword>